<feature type="transmembrane region" description="Helical" evidence="1">
    <location>
        <begin position="70"/>
        <end position="88"/>
    </location>
</feature>
<feature type="transmembrane region" description="Helical" evidence="1">
    <location>
        <begin position="100"/>
        <end position="119"/>
    </location>
</feature>
<feature type="transmembrane region" description="Helical" evidence="1">
    <location>
        <begin position="140"/>
        <end position="169"/>
    </location>
</feature>
<protein>
    <submittedName>
        <fullName evidence="2">Uncharacterized protein</fullName>
    </submittedName>
</protein>
<feature type="transmembrane region" description="Helical" evidence="1">
    <location>
        <begin position="12"/>
        <end position="33"/>
    </location>
</feature>
<feature type="transmembrane region" description="Helical" evidence="1">
    <location>
        <begin position="175"/>
        <end position="196"/>
    </location>
</feature>
<feature type="transmembrane region" description="Helical" evidence="1">
    <location>
        <begin position="492"/>
        <end position="512"/>
    </location>
</feature>
<organism evidence="2">
    <name type="scientific">uncultured Anaerotruncus sp</name>
    <dbReference type="NCBI Taxonomy" id="905011"/>
    <lineage>
        <taxon>Bacteria</taxon>
        <taxon>Bacillati</taxon>
        <taxon>Bacillota</taxon>
        <taxon>Clostridia</taxon>
        <taxon>Eubacteriales</taxon>
        <taxon>Oscillospiraceae</taxon>
        <taxon>Anaerotruncus</taxon>
        <taxon>environmental samples</taxon>
    </lineage>
</organism>
<evidence type="ECO:0000256" key="1">
    <source>
        <dbReference type="SAM" id="Phobius"/>
    </source>
</evidence>
<feature type="transmembrane region" description="Helical" evidence="1">
    <location>
        <begin position="336"/>
        <end position="358"/>
    </location>
</feature>
<feature type="transmembrane region" description="Helical" evidence="1">
    <location>
        <begin position="518"/>
        <end position="538"/>
    </location>
</feature>
<dbReference type="AlphaFoldDB" id="A0A1C6G5Y6"/>
<feature type="transmembrane region" description="Helical" evidence="1">
    <location>
        <begin position="427"/>
        <end position="450"/>
    </location>
</feature>
<feature type="transmembrane region" description="Helical" evidence="1">
    <location>
        <begin position="364"/>
        <end position="383"/>
    </location>
</feature>
<feature type="transmembrane region" description="Helical" evidence="1">
    <location>
        <begin position="208"/>
        <end position="227"/>
    </location>
</feature>
<feature type="transmembrane region" description="Helical" evidence="1">
    <location>
        <begin position="456"/>
        <end position="480"/>
    </location>
</feature>
<dbReference type="EMBL" id="FMHG01000001">
    <property type="protein sequence ID" value="SCJ40721.1"/>
    <property type="molecule type" value="Genomic_DNA"/>
</dbReference>
<keyword evidence="1" id="KW-1133">Transmembrane helix</keyword>
<keyword evidence="1" id="KW-0472">Membrane</keyword>
<gene>
    <name evidence="2" type="ORF">SAMEA3545359_00243</name>
</gene>
<keyword evidence="1" id="KW-0812">Transmembrane</keyword>
<accession>A0A1C6G5Y6</accession>
<feature type="transmembrane region" description="Helical" evidence="1">
    <location>
        <begin position="239"/>
        <end position="259"/>
    </location>
</feature>
<name>A0A1C6G5Y6_9FIRM</name>
<reference evidence="2" key="1">
    <citation type="submission" date="2015-09" db="EMBL/GenBank/DDBJ databases">
        <authorList>
            <consortium name="Pathogen Informatics"/>
        </authorList>
    </citation>
    <scope>NUCLEOTIDE SEQUENCE</scope>
    <source>
        <strain evidence="2">2789STDY5834896</strain>
    </source>
</reference>
<proteinExistence type="predicted"/>
<evidence type="ECO:0000313" key="2">
    <source>
        <dbReference type="EMBL" id="SCJ40721.1"/>
    </source>
</evidence>
<sequence length="548" mass="61378">MEQTQKNSDFVSTLITVFTVQAALTANKFIYYFKRIPLLGRLAGDSIYADGSLKTALCGVFAILKQLMRFFYKALYIGLVAYLPAFLMLENAAKATRQGLFVWVLLMMSIGGAVLNAHTANTDFLRYTCIKLLGMEPGRFIYSTVVFDHLTDLVFFLPASLIFGLLAGLPLVSCLVLPVMVVGLHLAGEALHLFLFDKCGIVLVKKYLITWGFAGLCLLLGYLPLLFPGLAPLVRHHWAVSLPGALLFLVLGGLGLHYLKTYSVYTGLSQATTNLSEAVLDPKKAQSQALFAGVKLKDEDLRQESLQPGRFAHRHGFDYLNALFFDRHRRMVLKPILIELAVIGALFLLLVLLCILSPQLAYTGASAVTGILPVFVFCMYMATSQCERITRAMFYNCDIALLRYSFYRSRRAVLETFRRRMLYVGGLNLLVGAAMCAAVGGFVVLAGYHWPPDQMIPFMLSLLCLSLFFAVHHLFCYYIFQPYTTDLNMKNPFYKLVNMAVYLLCYLCLQIKVEPRGFAVVVSLSTVVYMTVALLLVYRFAPKTFRVK</sequence>